<dbReference type="Proteomes" id="UP000358159">
    <property type="component" value="Unassembled WGS sequence"/>
</dbReference>
<accession>A0A6A7VKG7</accession>
<name>A0A6A7VKG7_9BACT</name>
<dbReference type="AlphaFoldDB" id="A0A6A7VKG7"/>
<proteinExistence type="predicted"/>
<comment type="caution">
    <text evidence="1">The sequence shown here is derived from an EMBL/GenBank/DDBJ whole genome shotgun (WGS) entry which is preliminary data.</text>
</comment>
<organism evidence="1 2">
    <name type="scientific">Segatella copri</name>
    <dbReference type="NCBI Taxonomy" id="165179"/>
    <lineage>
        <taxon>Bacteria</taxon>
        <taxon>Pseudomonadati</taxon>
        <taxon>Bacteroidota</taxon>
        <taxon>Bacteroidia</taxon>
        <taxon>Bacteroidales</taxon>
        <taxon>Prevotellaceae</taxon>
        <taxon>Segatella</taxon>
    </lineage>
</organism>
<reference evidence="1 2" key="1">
    <citation type="submission" date="2019-09" db="EMBL/GenBank/DDBJ databases">
        <title>Distinct polysaccharide growth profiles of human intestinal Prevotella copri isolates.</title>
        <authorList>
            <person name="Fehlner-Peach H."/>
            <person name="Magnabosco C."/>
            <person name="Raghavan V."/>
            <person name="Scher J.U."/>
            <person name="Tett A."/>
            <person name="Cox L.M."/>
            <person name="Gottsegen C."/>
            <person name="Watters A."/>
            <person name="Wiltshire- Gordon J.D."/>
            <person name="Segata N."/>
            <person name="Bonneau R."/>
            <person name="Littman D.R."/>
        </authorList>
    </citation>
    <scope>NUCLEOTIDE SEQUENCE [LARGE SCALE GENOMIC DNA]</scope>
    <source>
        <strain evidence="1 2">BVe41219</strain>
    </source>
</reference>
<protein>
    <submittedName>
        <fullName evidence="1">C4-dicarboxylate ABC transporter</fullName>
    </submittedName>
</protein>
<sequence length="165" mass="18215">MRAKQIQQVLKPLQQSSSQVFLGQGLHTLGLLGWILEQTGAAHIAVTTFSTSDAFLCGVINLRKRGLVDSSVLVADIKASSKTLKLSRLMTEAFDEVKLTLNHSKVMLVANNEWLVSVITSQNQTYGDRAECTFITTDRDVYLNLNNMLNNLLDDTTTISLSGRE</sequence>
<evidence type="ECO:0000313" key="1">
    <source>
        <dbReference type="EMBL" id="MQO54220.1"/>
    </source>
</evidence>
<evidence type="ECO:0000313" key="2">
    <source>
        <dbReference type="Proteomes" id="UP000358159"/>
    </source>
</evidence>
<dbReference type="EMBL" id="VZAZ01000001">
    <property type="protein sequence ID" value="MQO54220.1"/>
    <property type="molecule type" value="Genomic_DNA"/>
</dbReference>
<gene>
    <name evidence="1" type="ORF">F7D42_00540</name>
</gene>